<feature type="chain" id="PRO_5047466892" description="Secreted protein" evidence="1">
    <location>
        <begin position="33"/>
        <end position="70"/>
    </location>
</feature>
<evidence type="ECO:0000313" key="2">
    <source>
        <dbReference type="EMBL" id="QQP88286.1"/>
    </source>
</evidence>
<evidence type="ECO:0000256" key="1">
    <source>
        <dbReference type="SAM" id="SignalP"/>
    </source>
</evidence>
<dbReference type="RefSeq" id="WP_201072937.1">
    <property type="nucleotide sequence ID" value="NZ_CP067420.1"/>
</dbReference>
<sequence>MIRTTTTAGMIHLAGEAAVAALALRFASPAVAVDPCAVEAVPMELVLAVPVPWDPVPADPVLEAVSLPVE</sequence>
<organism evidence="2 3">
    <name type="scientific">Skermanella cutis</name>
    <dbReference type="NCBI Taxonomy" id="2775420"/>
    <lineage>
        <taxon>Bacteria</taxon>
        <taxon>Pseudomonadati</taxon>
        <taxon>Pseudomonadota</taxon>
        <taxon>Alphaproteobacteria</taxon>
        <taxon>Rhodospirillales</taxon>
        <taxon>Azospirillaceae</taxon>
        <taxon>Skermanella</taxon>
    </lineage>
</organism>
<dbReference type="Proteomes" id="UP000595197">
    <property type="component" value="Chromosome"/>
</dbReference>
<reference evidence="2" key="1">
    <citation type="submission" date="2021-02" db="EMBL/GenBank/DDBJ databases">
        <title>Skermanella TT6 skin isolate.</title>
        <authorList>
            <person name="Lee K."/>
            <person name="Ganzorig M."/>
        </authorList>
    </citation>
    <scope>NUCLEOTIDE SEQUENCE</scope>
    <source>
        <strain evidence="2">TT6</strain>
    </source>
</reference>
<gene>
    <name evidence="2" type="ORF">IGS68_19855</name>
</gene>
<feature type="signal peptide" evidence="1">
    <location>
        <begin position="1"/>
        <end position="32"/>
    </location>
</feature>
<keyword evidence="1" id="KW-0732">Signal</keyword>
<keyword evidence="3" id="KW-1185">Reference proteome</keyword>
<proteinExistence type="predicted"/>
<accession>A0ABX7B293</accession>
<protein>
    <recommendedName>
        <fullName evidence="4">Secreted protein</fullName>
    </recommendedName>
</protein>
<evidence type="ECO:0000313" key="3">
    <source>
        <dbReference type="Proteomes" id="UP000595197"/>
    </source>
</evidence>
<name>A0ABX7B293_9PROT</name>
<dbReference type="EMBL" id="CP067420">
    <property type="protein sequence ID" value="QQP88286.1"/>
    <property type="molecule type" value="Genomic_DNA"/>
</dbReference>
<evidence type="ECO:0008006" key="4">
    <source>
        <dbReference type="Google" id="ProtNLM"/>
    </source>
</evidence>